<feature type="transmembrane region" description="Helical" evidence="7">
    <location>
        <begin position="357"/>
        <end position="380"/>
    </location>
</feature>
<dbReference type="PANTHER" id="PTHR33362">
    <property type="entry name" value="SIALIC ACID TRAP TRANSPORTER PERMEASE PROTEIN SIAT-RELATED"/>
    <property type="match status" value="1"/>
</dbReference>
<accession>A0ABY4H2M0</accession>
<feature type="transmembrane region" description="Helical" evidence="7">
    <location>
        <begin position="392"/>
        <end position="412"/>
    </location>
</feature>
<sequence>MMALILFLSFLVLIFVGMPIAFSLGLSSLIYLSLADIPLTIIPQKMFEGINSFVLLCIPGFILAGNLMNAGGITDRIINFTNNLVGHIRGGLGLANVGASMGFAGISGTALADTASIGSVMIPSMKKEGYDAPFSVAVTSSSSTIGPIIPPSLPMIILGTLATVSIGDLFIAGVIPGILLGAGLMIVTYVISAKRKYPRAERQSFTTIFKSFWGAFWALMMTVVILFGILSGYFTPTEASIVAVVYAIVVGLFIYRDLKIRELPKIILDSMVSAAGIMILVGFANLFGWILVSERIPQLVADVILSISENPIIIILLINLLLLFVGTFMETIAAIVILFPVLLPIATQIGMDPVHFGVMMVLNLMIGLSTPPVGVCLFVASSIGKISIGRASLALLPFLGVSLIVLLLVSFIPEITLFLPSLFK</sequence>
<dbReference type="PANTHER" id="PTHR33362:SF3">
    <property type="entry name" value="SIALIC ACID TRAP TRANSPORTER PERMEASE PROTEIN SIAT"/>
    <property type="match status" value="1"/>
</dbReference>
<protein>
    <submittedName>
        <fullName evidence="9">TRAP transporter large permease</fullName>
    </submittedName>
</protein>
<dbReference type="InterPro" id="IPR004681">
    <property type="entry name" value="TRAP_DctM"/>
</dbReference>
<keyword evidence="4 7" id="KW-0812">Transmembrane</keyword>
<name>A0ABY4H2M0_9BACI</name>
<dbReference type="InterPro" id="IPR010656">
    <property type="entry name" value="DctM"/>
</dbReference>
<evidence type="ECO:0000313" key="10">
    <source>
        <dbReference type="Proteomes" id="UP000831880"/>
    </source>
</evidence>
<feature type="domain" description="TRAP C4-dicarboxylate transport system permease DctM subunit" evidence="8">
    <location>
        <begin position="7"/>
        <end position="415"/>
    </location>
</feature>
<keyword evidence="3" id="KW-0997">Cell inner membrane</keyword>
<evidence type="ECO:0000256" key="5">
    <source>
        <dbReference type="ARBA" id="ARBA00022989"/>
    </source>
</evidence>
<feature type="transmembrane region" description="Helical" evidence="7">
    <location>
        <begin position="239"/>
        <end position="255"/>
    </location>
</feature>
<dbReference type="Proteomes" id="UP000831880">
    <property type="component" value="Chromosome"/>
</dbReference>
<evidence type="ECO:0000256" key="3">
    <source>
        <dbReference type="ARBA" id="ARBA00022519"/>
    </source>
</evidence>
<evidence type="ECO:0000256" key="7">
    <source>
        <dbReference type="SAM" id="Phobius"/>
    </source>
</evidence>
<dbReference type="NCBIfam" id="TIGR00786">
    <property type="entry name" value="dctM"/>
    <property type="match status" value="1"/>
</dbReference>
<reference evidence="9 10" key="1">
    <citation type="submission" date="2022-04" db="EMBL/GenBank/DDBJ databases">
        <title>Halobacillus sp. isolated from saltern.</title>
        <authorList>
            <person name="Won M."/>
            <person name="Lee C.-M."/>
            <person name="Woen H.-Y."/>
            <person name="Kwon S.-W."/>
        </authorList>
    </citation>
    <scope>NUCLEOTIDE SEQUENCE [LARGE SCALE GENOMIC DNA]</scope>
    <source>
        <strain evidence="9 10">SSTM10-2</strain>
    </source>
</reference>
<keyword evidence="10" id="KW-1185">Reference proteome</keyword>
<keyword evidence="6 7" id="KW-0472">Membrane</keyword>
<dbReference type="Pfam" id="PF06808">
    <property type="entry name" value="DctM"/>
    <property type="match status" value="1"/>
</dbReference>
<feature type="transmembrane region" description="Helical" evidence="7">
    <location>
        <begin position="212"/>
        <end position="233"/>
    </location>
</feature>
<feature type="transmembrane region" description="Helical" evidence="7">
    <location>
        <begin position="169"/>
        <end position="191"/>
    </location>
</feature>
<evidence type="ECO:0000256" key="4">
    <source>
        <dbReference type="ARBA" id="ARBA00022692"/>
    </source>
</evidence>
<dbReference type="PIRSF" id="PIRSF006066">
    <property type="entry name" value="HI0050"/>
    <property type="match status" value="1"/>
</dbReference>
<evidence type="ECO:0000256" key="6">
    <source>
        <dbReference type="ARBA" id="ARBA00023136"/>
    </source>
</evidence>
<keyword evidence="5 7" id="KW-1133">Transmembrane helix</keyword>
<feature type="transmembrane region" description="Helical" evidence="7">
    <location>
        <begin position="303"/>
        <end position="325"/>
    </location>
</feature>
<organism evidence="9 10">
    <name type="scientific">Halobacillus shinanisalinarum</name>
    <dbReference type="NCBI Taxonomy" id="2932258"/>
    <lineage>
        <taxon>Bacteria</taxon>
        <taxon>Bacillati</taxon>
        <taxon>Bacillota</taxon>
        <taxon>Bacilli</taxon>
        <taxon>Bacillales</taxon>
        <taxon>Bacillaceae</taxon>
        <taxon>Halobacillus</taxon>
    </lineage>
</organism>
<gene>
    <name evidence="9" type="ORF">MUO14_07105</name>
</gene>
<dbReference type="RefSeq" id="WP_244754550.1">
    <property type="nucleotide sequence ID" value="NZ_CP095074.1"/>
</dbReference>
<dbReference type="EMBL" id="CP095074">
    <property type="protein sequence ID" value="UOQ94707.1"/>
    <property type="molecule type" value="Genomic_DNA"/>
</dbReference>
<feature type="transmembrane region" description="Helical" evidence="7">
    <location>
        <begin position="49"/>
        <end position="68"/>
    </location>
</feature>
<evidence type="ECO:0000256" key="2">
    <source>
        <dbReference type="ARBA" id="ARBA00022475"/>
    </source>
</evidence>
<proteinExistence type="predicted"/>
<evidence type="ECO:0000313" key="9">
    <source>
        <dbReference type="EMBL" id="UOQ94707.1"/>
    </source>
</evidence>
<keyword evidence="2" id="KW-1003">Cell membrane</keyword>
<feature type="transmembrane region" description="Helical" evidence="7">
    <location>
        <begin position="332"/>
        <end position="351"/>
    </location>
</feature>
<evidence type="ECO:0000256" key="1">
    <source>
        <dbReference type="ARBA" id="ARBA00004429"/>
    </source>
</evidence>
<comment type="subcellular location">
    <subcellularLocation>
        <location evidence="1">Cell inner membrane</location>
        <topology evidence="1">Multi-pass membrane protein</topology>
    </subcellularLocation>
</comment>
<evidence type="ECO:0000259" key="8">
    <source>
        <dbReference type="Pfam" id="PF06808"/>
    </source>
</evidence>
<feature type="transmembrane region" description="Helical" evidence="7">
    <location>
        <begin position="267"/>
        <end position="291"/>
    </location>
</feature>